<evidence type="ECO:0000256" key="4">
    <source>
        <dbReference type="ARBA" id="ARBA00010617"/>
    </source>
</evidence>
<evidence type="ECO:0000256" key="12">
    <source>
        <dbReference type="ARBA" id="ARBA00023136"/>
    </source>
</evidence>
<dbReference type="AlphaFoldDB" id="A0A3L6F464"/>
<dbReference type="GO" id="GO:0020037">
    <property type="term" value="F:heme binding"/>
    <property type="evidence" value="ECO:0007669"/>
    <property type="project" value="InterPro"/>
</dbReference>
<dbReference type="ExpressionAtlas" id="A0A3L6F464">
    <property type="expression patterns" value="baseline and differential"/>
</dbReference>
<keyword evidence="9 14" id="KW-0560">Oxidoreductase</keyword>
<dbReference type="InterPro" id="IPR002401">
    <property type="entry name" value="Cyt_P450_E_grp-I"/>
</dbReference>
<evidence type="ECO:0000313" key="15">
    <source>
        <dbReference type="EMBL" id="PWZ27678.1"/>
    </source>
</evidence>
<keyword evidence="7 13" id="KW-0479">Metal-binding</keyword>
<evidence type="ECO:0000256" key="5">
    <source>
        <dbReference type="ARBA" id="ARBA00022617"/>
    </source>
</evidence>
<accession>A0A3L6F464</accession>
<dbReference type="PANTHER" id="PTHR47955">
    <property type="entry name" value="CYTOCHROME P450 FAMILY 71 PROTEIN"/>
    <property type="match status" value="1"/>
</dbReference>
<dbReference type="InterPro" id="IPR001128">
    <property type="entry name" value="Cyt_P450"/>
</dbReference>
<evidence type="ECO:0000256" key="1">
    <source>
        <dbReference type="ARBA" id="ARBA00001971"/>
    </source>
</evidence>
<comment type="subcellular location">
    <subcellularLocation>
        <location evidence="2">Membrane</location>
    </subcellularLocation>
</comment>
<organism evidence="15">
    <name type="scientific">Zea mays</name>
    <name type="common">Maize</name>
    <dbReference type="NCBI Taxonomy" id="4577"/>
    <lineage>
        <taxon>Eukaryota</taxon>
        <taxon>Viridiplantae</taxon>
        <taxon>Streptophyta</taxon>
        <taxon>Embryophyta</taxon>
        <taxon>Tracheophyta</taxon>
        <taxon>Spermatophyta</taxon>
        <taxon>Magnoliopsida</taxon>
        <taxon>Liliopsida</taxon>
        <taxon>Poales</taxon>
        <taxon>Poaceae</taxon>
        <taxon>PACMAD clade</taxon>
        <taxon>Panicoideae</taxon>
        <taxon>Andropogonodae</taxon>
        <taxon>Andropogoneae</taxon>
        <taxon>Tripsacinae</taxon>
        <taxon>Zea</taxon>
    </lineage>
</organism>
<dbReference type="InterPro" id="IPR036396">
    <property type="entry name" value="Cyt_P450_sf"/>
</dbReference>
<dbReference type="GO" id="GO:0005506">
    <property type="term" value="F:iron ion binding"/>
    <property type="evidence" value="ECO:0007669"/>
    <property type="project" value="InterPro"/>
</dbReference>
<dbReference type="CDD" id="cd11072">
    <property type="entry name" value="CYP71-like"/>
    <property type="match status" value="1"/>
</dbReference>
<dbReference type="SUPFAM" id="SSF48264">
    <property type="entry name" value="Cytochrome P450"/>
    <property type="match status" value="1"/>
</dbReference>
<comment type="pathway">
    <text evidence="3">Secondary metabolite biosynthesis.</text>
</comment>
<protein>
    <submittedName>
        <fullName evidence="15">Cytochrome P450 71C3</fullName>
    </submittedName>
</protein>
<keyword evidence="10 13" id="KW-0408">Iron</keyword>
<feature type="binding site" description="axial binding residue" evidence="13">
    <location>
        <position position="475"/>
    </location>
    <ligand>
        <name>heme</name>
        <dbReference type="ChEBI" id="CHEBI:30413"/>
    </ligand>
    <ligandPart>
        <name>Fe</name>
        <dbReference type="ChEBI" id="CHEBI:18248"/>
    </ligandPart>
</feature>
<evidence type="ECO:0000256" key="11">
    <source>
        <dbReference type="ARBA" id="ARBA00023033"/>
    </source>
</evidence>
<evidence type="ECO:0000256" key="14">
    <source>
        <dbReference type="RuleBase" id="RU000461"/>
    </source>
</evidence>
<dbReference type="PRINTS" id="PR00385">
    <property type="entry name" value="P450"/>
</dbReference>
<dbReference type="Proteomes" id="UP000251960">
    <property type="component" value="Chromosome 4"/>
</dbReference>
<evidence type="ECO:0000256" key="3">
    <source>
        <dbReference type="ARBA" id="ARBA00005179"/>
    </source>
</evidence>
<evidence type="ECO:0000256" key="9">
    <source>
        <dbReference type="ARBA" id="ARBA00023002"/>
    </source>
</evidence>
<dbReference type="PRINTS" id="PR00463">
    <property type="entry name" value="EP450I"/>
</dbReference>
<dbReference type="PANTHER" id="PTHR47955:SF14">
    <property type="entry name" value="OS01G0543600 PROTEIN"/>
    <property type="match status" value="1"/>
</dbReference>
<keyword evidence="6" id="KW-0812">Transmembrane</keyword>
<dbReference type="EMBL" id="NCVQ01000005">
    <property type="protein sequence ID" value="PWZ27678.1"/>
    <property type="molecule type" value="Genomic_DNA"/>
</dbReference>
<keyword evidence="8" id="KW-1133">Transmembrane helix</keyword>
<comment type="similarity">
    <text evidence="4 14">Belongs to the cytochrome P450 family.</text>
</comment>
<evidence type="ECO:0000256" key="10">
    <source>
        <dbReference type="ARBA" id="ARBA00023004"/>
    </source>
</evidence>
<comment type="caution">
    <text evidence="15">The sequence shown here is derived from an EMBL/GenBank/DDBJ whole genome shotgun (WGS) entry which is preliminary data.</text>
</comment>
<evidence type="ECO:0000256" key="13">
    <source>
        <dbReference type="PIRSR" id="PIRSR602401-1"/>
    </source>
</evidence>
<dbReference type="Pfam" id="PF00067">
    <property type="entry name" value="p450"/>
    <property type="match status" value="1"/>
</dbReference>
<sequence>MALQAAYEYLQQAVGHGAWSSTQTLTLLLIAVPTVLLLLASLAKSTSSSGRGKPPLPPSPPGTLPIVGHLHHIGPQTHISLQELVAKYGHNGFLFLRAGAVPTLIVSSPSAAEAVMRTHDHIFASRPWSMASHILRYNTCDVAFSPLGEYWQQTRKLMNTHLLSNKKVYSFRHGREEEVCLVVDNLREAAAKSPSTAVDMSEVLAAYTNDVVSRSVLGSTHRKKGRNTLFREMTMTNVDLLVGFNLEYYIPRWPLTDLLFRLVCWKVTRHLKRWDSLLEEVIHEHVEMRKLSGDKEKESDDFIDIFLSRYEEYGFTMDNVKSLLMNVFEAAIETSYLVLESAMAELMNHRPVMKKLQAEVRAYGAEKKLDMIREDDLSSLPYLKASMKEALRLHPPGPLLLPHYSTADCQIDGYHIPANTRVLVNGWAIGRDPAVWEKPEEFMPERFMRDGWDKSNSYSGQDFRYLPFGSGRRICPGANFALATMEIMLANLMYHFDWEVPNEKEDGGGKVSMDETFGLMLRRNEPLYLVPRAV</sequence>
<keyword evidence="5 13" id="KW-0349">Heme</keyword>
<comment type="cofactor">
    <cofactor evidence="1 13">
        <name>heme</name>
        <dbReference type="ChEBI" id="CHEBI:30413"/>
    </cofactor>
</comment>
<gene>
    <name evidence="15" type="primary">CYP71C3</name>
    <name evidence="15" type="ORF">Zm00014a_027852</name>
</gene>
<dbReference type="GO" id="GO:0016020">
    <property type="term" value="C:membrane"/>
    <property type="evidence" value="ECO:0007669"/>
    <property type="project" value="UniProtKB-SubCell"/>
</dbReference>
<dbReference type="Gene3D" id="1.10.630.10">
    <property type="entry name" value="Cytochrome P450"/>
    <property type="match status" value="1"/>
</dbReference>
<proteinExistence type="inferred from homology"/>
<reference evidence="15" key="1">
    <citation type="journal article" date="2018" name="Nat. Genet.">
        <title>Extensive intraspecific gene order and gene structural variations between Mo17 and other maize genomes.</title>
        <authorList>
            <person name="Sun S."/>
            <person name="Zhou Y."/>
            <person name="Chen J."/>
            <person name="Shi J."/>
            <person name="Zhao H."/>
            <person name="Zhao H."/>
            <person name="Song W."/>
            <person name="Zhang M."/>
            <person name="Cui Y."/>
            <person name="Dong X."/>
            <person name="Liu H."/>
            <person name="Ma X."/>
            <person name="Jiao Y."/>
            <person name="Wang B."/>
            <person name="Wei X."/>
            <person name="Stein J.C."/>
            <person name="Glaubitz J.C."/>
            <person name="Lu F."/>
            <person name="Yu G."/>
            <person name="Liang C."/>
            <person name="Fengler K."/>
            <person name="Li B."/>
            <person name="Rafalski A."/>
            <person name="Schnable P.S."/>
            <person name="Ware D.H."/>
            <person name="Buckler E.S."/>
            <person name="Lai J."/>
        </authorList>
    </citation>
    <scope>NUCLEOTIDE SEQUENCE [LARGE SCALE GENOMIC DNA]</scope>
    <source>
        <tissue evidence="15">Seedling</tissue>
    </source>
</reference>
<dbReference type="FunFam" id="1.10.630.10:FF:000055">
    <property type="entry name" value="Cytochrome P450 71A26"/>
    <property type="match status" value="1"/>
</dbReference>
<evidence type="ECO:0000256" key="7">
    <source>
        <dbReference type="ARBA" id="ARBA00022723"/>
    </source>
</evidence>
<keyword evidence="12" id="KW-0472">Membrane</keyword>
<evidence type="ECO:0000256" key="8">
    <source>
        <dbReference type="ARBA" id="ARBA00022989"/>
    </source>
</evidence>
<dbReference type="GO" id="GO:0016705">
    <property type="term" value="F:oxidoreductase activity, acting on paired donors, with incorporation or reduction of molecular oxygen"/>
    <property type="evidence" value="ECO:0007669"/>
    <property type="project" value="InterPro"/>
</dbReference>
<dbReference type="PROSITE" id="PS00086">
    <property type="entry name" value="CYTOCHROME_P450"/>
    <property type="match status" value="1"/>
</dbReference>
<name>A0A3L6F464_MAIZE</name>
<keyword evidence="11 14" id="KW-0503">Monooxygenase</keyword>
<dbReference type="InterPro" id="IPR017972">
    <property type="entry name" value="Cyt_P450_CS"/>
</dbReference>
<evidence type="ECO:0000256" key="6">
    <source>
        <dbReference type="ARBA" id="ARBA00022692"/>
    </source>
</evidence>
<evidence type="ECO:0000256" key="2">
    <source>
        <dbReference type="ARBA" id="ARBA00004370"/>
    </source>
</evidence>
<dbReference type="GO" id="GO:0004497">
    <property type="term" value="F:monooxygenase activity"/>
    <property type="evidence" value="ECO:0007669"/>
    <property type="project" value="UniProtKB-KW"/>
</dbReference>